<evidence type="ECO:0000256" key="2">
    <source>
        <dbReference type="SAM" id="SignalP"/>
    </source>
</evidence>
<keyword evidence="4" id="KW-1185">Reference proteome</keyword>
<feature type="compositionally biased region" description="Polar residues" evidence="1">
    <location>
        <begin position="115"/>
        <end position="187"/>
    </location>
</feature>
<accession>A0A517NQD0</accession>
<feature type="chain" id="PRO_5021800654" evidence="2">
    <location>
        <begin position="28"/>
        <end position="347"/>
    </location>
</feature>
<feature type="signal peptide" evidence="2">
    <location>
        <begin position="1"/>
        <end position="27"/>
    </location>
</feature>
<evidence type="ECO:0000313" key="3">
    <source>
        <dbReference type="EMBL" id="QDT09324.1"/>
    </source>
</evidence>
<dbReference type="Proteomes" id="UP000319817">
    <property type="component" value="Chromosome"/>
</dbReference>
<name>A0A517NQD0_9BACT</name>
<dbReference type="OrthoDB" id="270348at2"/>
<protein>
    <submittedName>
        <fullName evidence="3">Uncharacterized protein</fullName>
    </submittedName>
</protein>
<feature type="region of interest" description="Disordered" evidence="1">
    <location>
        <begin position="115"/>
        <end position="218"/>
    </location>
</feature>
<keyword evidence="2" id="KW-0732">Signal</keyword>
<sequence length="347" mass="36193" precursor="true">MNRQLKSTILVVAALAGIVANTLPASACGGRGGGFGGFGGGFGGGLSRSFPRPSISRPSMNFRRPTVKYQTSQATSVYSQPSYAQPQYSQPVYSQSVHSQSVYVQPTQPQTIYSQPASSQVTYQQPSTPSISAQAVPQPTTQSTVPQRSMPVVSQTTNQQPSATSSLRTQTMASTITGQTNSVNPANVATPATSPAAQPATTQTPAQKSAPTTAQQSALQALASISKAGGEATKVTPETTTTIPQFTAATATLPNTTAGHVGTWRVSLPGSQSVELNLASDGTFTWTATKNGKSSKFDGEYRLAQGRLTLVRSADLQQMVGDWTANDSGFAFKLDGTKTGGLNFKRS</sequence>
<gene>
    <name evidence="3" type="ORF">K239x_12700</name>
</gene>
<proteinExistence type="predicted"/>
<dbReference type="EMBL" id="CP036526">
    <property type="protein sequence ID" value="QDT09324.1"/>
    <property type="molecule type" value="Genomic_DNA"/>
</dbReference>
<reference evidence="3 4" key="1">
    <citation type="submission" date="2019-02" db="EMBL/GenBank/DDBJ databases">
        <title>Deep-cultivation of Planctomycetes and their phenomic and genomic characterization uncovers novel biology.</title>
        <authorList>
            <person name="Wiegand S."/>
            <person name="Jogler M."/>
            <person name="Boedeker C."/>
            <person name="Pinto D."/>
            <person name="Vollmers J."/>
            <person name="Rivas-Marin E."/>
            <person name="Kohn T."/>
            <person name="Peeters S.H."/>
            <person name="Heuer A."/>
            <person name="Rast P."/>
            <person name="Oberbeckmann S."/>
            <person name="Bunk B."/>
            <person name="Jeske O."/>
            <person name="Meyerdierks A."/>
            <person name="Storesund J.E."/>
            <person name="Kallscheuer N."/>
            <person name="Luecker S."/>
            <person name="Lage O.M."/>
            <person name="Pohl T."/>
            <person name="Merkel B.J."/>
            <person name="Hornburger P."/>
            <person name="Mueller R.-W."/>
            <person name="Bruemmer F."/>
            <person name="Labrenz M."/>
            <person name="Spormann A.M."/>
            <person name="Op den Camp H."/>
            <person name="Overmann J."/>
            <person name="Amann R."/>
            <person name="Jetten M.S.M."/>
            <person name="Mascher T."/>
            <person name="Medema M.H."/>
            <person name="Devos D.P."/>
            <person name="Kaster A.-K."/>
            <person name="Ovreas L."/>
            <person name="Rohde M."/>
            <person name="Galperin M.Y."/>
            <person name="Jogler C."/>
        </authorList>
    </citation>
    <scope>NUCLEOTIDE SEQUENCE [LARGE SCALE GENOMIC DNA]</scope>
    <source>
        <strain evidence="3 4">K23_9</strain>
    </source>
</reference>
<feature type="compositionally biased region" description="Low complexity" evidence="1">
    <location>
        <begin position="189"/>
        <end position="218"/>
    </location>
</feature>
<evidence type="ECO:0000256" key="1">
    <source>
        <dbReference type="SAM" id="MobiDB-lite"/>
    </source>
</evidence>
<organism evidence="3 4">
    <name type="scientific">Stieleria marina</name>
    <dbReference type="NCBI Taxonomy" id="1930275"/>
    <lineage>
        <taxon>Bacteria</taxon>
        <taxon>Pseudomonadati</taxon>
        <taxon>Planctomycetota</taxon>
        <taxon>Planctomycetia</taxon>
        <taxon>Pirellulales</taxon>
        <taxon>Pirellulaceae</taxon>
        <taxon>Stieleria</taxon>
    </lineage>
</organism>
<dbReference type="AlphaFoldDB" id="A0A517NQD0"/>
<evidence type="ECO:0000313" key="4">
    <source>
        <dbReference type="Proteomes" id="UP000319817"/>
    </source>
</evidence>
<dbReference type="RefSeq" id="WP_145416902.1">
    <property type="nucleotide sequence ID" value="NZ_CP036526.1"/>
</dbReference>